<feature type="region of interest" description="Disordered" evidence="8">
    <location>
        <begin position="819"/>
        <end position="849"/>
    </location>
</feature>
<keyword evidence="4 6" id="KW-0175">Coiled coil</keyword>
<protein>
    <submittedName>
        <fullName evidence="12">F-BAR domain only protein 2 isoform X2</fullName>
    </submittedName>
</protein>
<organism evidence="11 12">
    <name type="scientific">Bactrocera dorsalis</name>
    <name type="common">Oriental fruit fly</name>
    <name type="synonym">Dacus dorsalis</name>
    <dbReference type="NCBI Taxonomy" id="27457"/>
    <lineage>
        <taxon>Eukaryota</taxon>
        <taxon>Metazoa</taxon>
        <taxon>Ecdysozoa</taxon>
        <taxon>Arthropoda</taxon>
        <taxon>Hexapoda</taxon>
        <taxon>Insecta</taxon>
        <taxon>Pterygota</taxon>
        <taxon>Neoptera</taxon>
        <taxon>Endopterygota</taxon>
        <taxon>Diptera</taxon>
        <taxon>Brachycera</taxon>
        <taxon>Muscomorpha</taxon>
        <taxon>Tephritoidea</taxon>
        <taxon>Tephritidae</taxon>
        <taxon>Bactrocera</taxon>
        <taxon>Bactrocera</taxon>
    </lineage>
</organism>
<sequence length="1197" mass="128261">MTVDFNDYFWGEKNNGFDVLYHNMKFGWVASKELSEFFREKSNIEEQNSKLMAKLAHKASTGTLNSTFAPVWTILRTSAEKLSTLHLQMVQKLTELVKDVAKYADELHKKHKTVKEEESHTLESVQAMQTSTAAVQKLRDLYASKVLELEKLRKDNASQKDIEKVEAKLRKLQDEYKSLLDKHNPIKNDFERRMTQTCKRFQEIEEVHLRQMKEFLSTFLEMLQNNHDMVGQVHSDFKRQFNDMTVDKLLEQFVLNKYTGLEKPEVPELEIIPLSIQQQSVSATRLNHPGGTTAAASNSNSATSIQGAISRITSGSISMDQRGSVGVEAGSLGSGGGGIGAVGGSGSGSNSLLNADDNILGMQASPRATSPILLNTAADVISGTSVSTAPAALLTNTSTNTSTVRSNFLNWFSSSIPSSKQQPANSNAGATAAATTANSGGGNFDQTLVEPNLQQRTSSPTPTGSSSAVNRNYTEPLSTSLNERSNHMHNNPHSASMSGAAVSASSAGASVGNSRRTTSLLNIFTSNSQVSGILRSRRDKAKTKKSKKKKDGEAADNIQEEQQGSVDRANNSYDTDDINRMKTQNSSGSSAGGLGLSSASAPGSVDSSGGGAGALGVNISENIGSSSAGNAINATNNTNKNSSASGNGTASGGVGGTKAYGANEVDEDGYSKQPPKEIAWDENHDKTGSFYSDSDSDSDNDKPERRIHVKIKPLNNGQAPMSASVDELRATVENISLSPTSVFSTFNQQHSNQQLQQSRIASRQQSPEISNASTPTATVHPYAPLQSPTLSMSNNSRYADLGDIFSELGDVSASAPASATLSKSNSRQIPTPTSANSIAIPRPPSRRSEMVMAPSVAAARGRISPSPAMNRADSVGSLEFRTAIGGIGSSRGPSPLTIGISDTIPLAVAFHEIIHAYFRGSDESRCQVKISGDMMLSFPAGIVGLLANNPNPAKLGFRIKNVQNLENLLPNSKLVQIDRNQSSTFSTLLEFNMPALTALLRHQAEHNPNASYFNVDILKYQVRSKPGASSCPFQLVSYWKCEPTFTALKIDYKYNNHAMANASPLLNVTLSVPVNGLVRNVQSKPHSAWLGESNRLVWNFTDISQNSQDGGVGTLRARLELNDGPSIPALLTTQFNCEGTTLSGIEFELQGSGYRLSLVKRRFVSGKYVCEGDGVRSGATPTPPSVGSSSPFSAKSN</sequence>
<dbReference type="SUPFAM" id="SSF103657">
    <property type="entry name" value="BAR/IMD domain-like"/>
    <property type="match status" value="1"/>
</dbReference>
<accession>A0A9B2LE87</accession>
<dbReference type="GeneID" id="105229604"/>
<feature type="region of interest" description="Disordered" evidence="8">
    <location>
        <begin position="416"/>
        <end position="447"/>
    </location>
</feature>
<dbReference type="Proteomes" id="UP001652620">
    <property type="component" value="Chromosome 2"/>
</dbReference>
<dbReference type="InterPro" id="IPR001060">
    <property type="entry name" value="FCH_dom"/>
</dbReference>
<feature type="region of interest" description="Disordered" evidence="8">
    <location>
        <begin position="479"/>
        <end position="501"/>
    </location>
</feature>
<feature type="coiled-coil region" evidence="7">
    <location>
        <begin position="135"/>
        <end position="182"/>
    </location>
</feature>
<proteinExistence type="inferred from homology"/>
<dbReference type="CDD" id="cd09265">
    <property type="entry name" value="AP_Syp1_like_MHD"/>
    <property type="match status" value="1"/>
</dbReference>
<evidence type="ECO:0000259" key="10">
    <source>
        <dbReference type="PROSITE" id="PS51741"/>
    </source>
</evidence>
<dbReference type="InterPro" id="IPR054713">
    <property type="entry name" value="GMIP/FCHO2-like_FCH"/>
</dbReference>
<feature type="compositionally biased region" description="Low complexity" evidence="8">
    <location>
        <begin position="747"/>
        <end position="758"/>
    </location>
</feature>
<dbReference type="PROSITE" id="PS51741">
    <property type="entry name" value="F_BAR"/>
    <property type="match status" value="1"/>
</dbReference>
<dbReference type="PANTHER" id="PTHR23065">
    <property type="entry name" value="PROLINE-SERINE-THREONINE PHOSPHATASE INTERACTING PROTEIN 1"/>
    <property type="match status" value="1"/>
</dbReference>
<dbReference type="InterPro" id="IPR018808">
    <property type="entry name" value="Muniscin_C"/>
</dbReference>
<evidence type="ECO:0000256" key="7">
    <source>
        <dbReference type="SAM" id="Coils"/>
    </source>
</evidence>
<evidence type="ECO:0000256" key="1">
    <source>
        <dbReference type="ARBA" id="ARBA00004283"/>
    </source>
</evidence>
<dbReference type="InterPro" id="IPR031160">
    <property type="entry name" value="F_BAR_dom"/>
</dbReference>
<feature type="compositionally biased region" description="Basic residues" evidence="8">
    <location>
        <begin position="535"/>
        <end position="549"/>
    </location>
</feature>
<dbReference type="InterPro" id="IPR028565">
    <property type="entry name" value="MHD"/>
</dbReference>
<evidence type="ECO:0000313" key="12">
    <source>
        <dbReference type="RefSeq" id="XP_011208301.2"/>
    </source>
</evidence>
<feature type="region of interest" description="Disordered" evidence="8">
    <location>
        <begin position="637"/>
        <end position="703"/>
    </location>
</feature>
<reference evidence="12" key="2">
    <citation type="submission" date="2025-08" db="UniProtKB">
        <authorList>
            <consortium name="RefSeq"/>
        </authorList>
    </citation>
    <scope>IDENTIFICATION</scope>
    <source>
        <tissue evidence="12">Adult</tissue>
    </source>
</reference>
<evidence type="ECO:0000259" key="9">
    <source>
        <dbReference type="PROSITE" id="PS51072"/>
    </source>
</evidence>
<evidence type="ECO:0000256" key="6">
    <source>
        <dbReference type="PROSITE-ProRule" id="PRU01077"/>
    </source>
</evidence>
<feature type="domain" description="MHD" evidence="9">
    <location>
        <begin position="903"/>
        <end position="1171"/>
    </location>
</feature>
<comment type="subcellular location">
    <subcellularLocation>
        <location evidence="1">Membrane</location>
        <location evidence="1">Clathrin-coated pit</location>
        <topology evidence="1">Peripheral membrane protein</topology>
        <orientation evidence="1">Cytoplasmic side</orientation>
    </subcellularLocation>
</comment>
<dbReference type="SMART" id="SM00055">
    <property type="entry name" value="FCH"/>
    <property type="match status" value="1"/>
</dbReference>
<comment type="similarity">
    <text evidence="2">Belongs to the FCHO family.</text>
</comment>
<keyword evidence="3" id="KW-0254">Endocytosis</keyword>
<evidence type="ECO:0000256" key="2">
    <source>
        <dbReference type="ARBA" id="ARBA00011064"/>
    </source>
</evidence>
<feature type="domain" description="F-BAR" evidence="10">
    <location>
        <begin position="3"/>
        <end position="249"/>
    </location>
</feature>
<dbReference type="Pfam" id="PF10291">
    <property type="entry name" value="muHD"/>
    <property type="match status" value="1"/>
</dbReference>
<keyword evidence="5" id="KW-0168">Coated pit</keyword>
<name>A0A9B2LE87_BACDO</name>
<dbReference type="Gene3D" id="1.20.1270.60">
    <property type="entry name" value="Arfaptin homology (AH) domain/BAR domain"/>
    <property type="match status" value="1"/>
</dbReference>
<feature type="compositionally biased region" description="Low complexity" evidence="8">
    <location>
        <begin position="637"/>
        <end position="648"/>
    </location>
</feature>
<dbReference type="PROSITE" id="PS51072">
    <property type="entry name" value="MHD"/>
    <property type="match status" value="1"/>
</dbReference>
<feature type="region of interest" description="Disordered" evidence="8">
    <location>
        <begin position="747"/>
        <end position="788"/>
    </location>
</feature>
<dbReference type="InterPro" id="IPR027267">
    <property type="entry name" value="AH/BAR_dom_sf"/>
</dbReference>
<keyword evidence="5" id="KW-0472">Membrane</keyword>
<keyword evidence="11" id="KW-1185">Reference proteome</keyword>
<reference evidence="11" key="1">
    <citation type="submission" date="2025-05" db="UniProtKB">
        <authorList>
            <consortium name="RefSeq"/>
        </authorList>
    </citation>
    <scope>NUCLEOTIDE SEQUENCE [LARGE SCALE GENOMIC DNA]</scope>
</reference>
<feature type="compositionally biased region" description="Polar residues" evidence="8">
    <location>
        <begin position="819"/>
        <end position="837"/>
    </location>
</feature>
<feature type="compositionally biased region" description="Polar residues" evidence="8">
    <location>
        <begin position="560"/>
        <end position="573"/>
    </location>
</feature>
<dbReference type="CDD" id="cd07648">
    <property type="entry name" value="F-BAR_FCHO"/>
    <property type="match status" value="1"/>
</dbReference>
<feature type="region of interest" description="Disordered" evidence="8">
    <location>
        <begin position="532"/>
        <end position="609"/>
    </location>
</feature>
<evidence type="ECO:0000313" key="11">
    <source>
        <dbReference type="Proteomes" id="UP001652620"/>
    </source>
</evidence>
<evidence type="ECO:0000256" key="4">
    <source>
        <dbReference type="ARBA" id="ARBA00023054"/>
    </source>
</evidence>
<feature type="region of interest" description="Disordered" evidence="8">
    <location>
        <begin position="453"/>
        <end position="472"/>
    </location>
</feature>
<dbReference type="PANTHER" id="PTHR23065:SF15">
    <property type="entry name" value="AT02057P"/>
    <property type="match status" value="1"/>
</dbReference>
<dbReference type="OrthoDB" id="5593455at2759"/>
<feature type="compositionally biased region" description="Gly residues" evidence="8">
    <location>
        <begin position="649"/>
        <end position="658"/>
    </location>
</feature>
<evidence type="ECO:0000256" key="8">
    <source>
        <dbReference type="SAM" id="MobiDB-lite"/>
    </source>
</evidence>
<evidence type="ECO:0000256" key="5">
    <source>
        <dbReference type="ARBA" id="ARBA00023176"/>
    </source>
</evidence>
<feature type="compositionally biased region" description="Polar residues" evidence="8">
    <location>
        <begin position="759"/>
        <end position="777"/>
    </location>
</feature>
<feature type="region of interest" description="Disordered" evidence="8">
    <location>
        <begin position="1174"/>
        <end position="1197"/>
    </location>
</feature>
<feature type="compositionally biased region" description="Basic and acidic residues" evidence="8">
    <location>
        <begin position="674"/>
        <end position="687"/>
    </location>
</feature>
<feature type="compositionally biased region" description="Low complexity" evidence="8">
    <location>
        <begin position="424"/>
        <end position="438"/>
    </location>
</feature>
<feature type="compositionally biased region" description="Low complexity" evidence="8">
    <location>
        <begin position="596"/>
        <end position="607"/>
    </location>
</feature>
<feature type="compositionally biased region" description="Low complexity" evidence="8">
    <location>
        <begin position="1177"/>
        <end position="1197"/>
    </location>
</feature>
<evidence type="ECO:0000256" key="3">
    <source>
        <dbReference type="ARBA" id="ARBA00022583"/>
    </source>
</evidence>
<feature type="compositionally biased region" description="Polar residues" evidence="8">
    <location>
        <begin position="479"/>
        <end position="493"/>
    </location>
</feature>
<gene>
    <name evidence="12" type="primary">LOC105229604</name>
</gene>
<dbReference type="RefSeq" id="XP_011208301.2">
    <property type="nucleotide sequence ID" value="XM_011209999.4"/>
</dbReference>
<dbReference type="Pfam" id="PF22699">
    <property type="entry name" value="GMIP-like_FCH"/>
    <property type="match status" value="1"/>
</dbReference>
<feature type="compositionally biased region" description="Low complexity" evidence="8">
    <location>
        <begin position="457"/>
        <end position="467"/>
    </location>
</feature>